<evidence type="ECO:0000256" key="1">
    <source>
        <dbReference type="PROSITE-ProRule" id="PRU00339"/>
    </source>
</evidence>
<dbReference type="Gene3D" id="3.40.50.300">
    <property type="entry name" value="P-loop containing nucleotide triphosphate hydrolases"/>
    <property type="match status" value="1"/>
</dbReference>
<evidence type="ECO:0000313" key="3">
    <source>
        <dbReference type="EMBL" id="QSQ22665.1"/>
    </source>
</evidence>
<dbReference type="SMART" id="SM00028">
    <property type="entry name" value="TPR"/>
    <property type="match status" value="18"/>
</dbReference>
<keyword evidence="1" id="KW-0802">TPR repeat</keyword>
<feature type="domain" description="CHAT" evidence="2">
    <location>
        <begin position="193"/>
        <end position="354"/>
    </location>
</feature>
<protein>
    <submittedName>
        <fullName evidence="3">Tetratricopeptide repeat protein</fullName>
    </submittedName>
</protein>
<gene>
    <name evidence="3" type="ORF">JY651_47470</name>
</gene>
<feature type="repeat" description="TPR" evidence="1">
    <location>
        <begin position="954"/>
        <end position="987"/>
    </location>
</feature>
<dbReference type="InterPro" id="IPR006597">
    <property type="entry name" value="Sel1-like"/>
</dbReference>
<dbReference type="PANTHER" id="PTHR10098">
    <property type="entry name" value="RAPSYN-RELATED"/>
    <property type="match status" value="1"/>
</dbReference>
<dbReference type="Pfam" id="PF12770">
    <property type="entry name" value="CHAT"/>
    <property type="match status" value="1"/>
</dbReference>
<dbReference type="PROSITE" id="PS50005">
    <property type="entry name" value="TPR"/>
    <property type="match status" value="2"/>
</dbReference>
<reference evidence="3 4" key="1">
    <citation type="submission" date="2021-02" db="EMBL/GenBank/DDBJ databases">
        <title>De Novo genome assembly of isolated myxobacteria.</title>
        <authorList>
            <person name="Stevens D.C."/>
        </authorList>
    </citation>
    <scope>NUCLEOTIDE SEQUENCE [LARGE SCALE GENOMIC DNA]</scope>
    <source>
        <strain evidence="4">SCPEA02</strain>
    </source>
</reference>
<evidence type="ECO:0000313" key="4">
    <source>
        <dbReference type="Proteomes" id="UP000662747"/>
    </source>
</evidence>
<evidence type="ECO:0000259" key="2">
    <source>
        <dbReference type="Pfam" id="PF12770"/>
    </source>
</evidence>
<dbReference type="SUPFAM" id="SSF52540">
    <property type="entry name" value="P-loop containing nucleoside triphosphate hydrolases"/>
    <property type="match status" value="1"/>
</dbReference>
<dbReference type="InterPro" id="IPR027417">
    <property type="entry name" value="P-loop_NTPase"/>
</dbReference>
<dbReference type="SUPFAM" id="SSF81901">
    <property type="entry name" value="HCP-like"/>
    <property type="match status" value="1"/>
</dbReference>
<dbReference type="SUPFAM" id="SSF48452">
    <property type="entry name" value="TPR-like"/>
    <property type="match status" value="3"/>
</dbReference>
<organism evidence="3 4">
    <name type="scientific">Pyxidicoccus parkwayensis</name>
    <dbReference type="NCBI Taxonomy" id="2813578"/>
    <lineage>
        <taxon>Bacteria</taxon>
        <taxon>Pseudomonadati</taxon>
        <taxon>Myxococcota</taxon>
        <taxon>Myxococcia</taxon>
        <taxon>Myxococcales</taxon>
        <taxon>Cystobacterineae</taxon>
        <taxon>Myxococcaceae</taxon>
        <taxon>Pyxidicoccus</taxon>
    </lineage>
</organism>
<dbReference type="Proteomes" id="UP000662747">
    <property type="component" value="Chromosome"/>
</dbReference>
<dbReference type="SMART" id="SM00671">
    <property type="entry name" value="SEL1"/>
    <property type="match status" value="6"/>
</dbReference>
<dbReference type="InterPro" id="IPR011990">
    <property type="entry name" value="TPR-like_helical_dom_sf"/>
</dbReference>
<dbReference type="EMBL" id="CP071090">
    <property type="protein sequence ID" value="QSQ22665.1"/>
    <property type="molecule type" value="Genomic_DNA"/>
</dbReference>
<keyword evidence="4" id="KW-1185">Reference proteome</keyword>
<dbReference type="RefSeq" id="WP_206724240.1">
    <property type="nucleotide sequence ID" value="NZ_CP071090.1"/>
</dbReference>
<sequence length="1675" mass="186368">MNKVSMPTLVIRHAEGAVPGLFFIQCADGRTSAPIEVPSPETWAVEGAQDGLARELGWYLGERFLDTPSSPWMKRAQRVQDAVRAWGRAAFNALFGSGPTRELYLAAAREGLDRLRIQVRSEDPTVLAWPWEALENDEATLLALSGPIERTLAKVDEPPSPAVSLPRERVNILVVVPRPSTHDIGSRSAAVPLVELIARENLPAQVTVLRPPTFENLRRILSTHPGTFHLLHFDGHATDVPETAPAPGDSPPPRHARARLVFETVDGEPEEVPARALARLLRKHRLPTAMLSACPSEKGDAHAASPFATVAAALLAGGVRGVVALGSPLHVSGARHFLSAFYETLFATGDLALATCMGRKRMFERALRVPTRGELPLADWLVPVAYQQEALDLSFADTAVRVTEQDSHPGLPREAHGDESLLASMGRNGPLLELERAMRRPPVGILVHGPAGIGKTTLVRGFLHWLSRTGGLGKEGFWFTFNDIRSAEQVINRVAAKFQDGETLSMPLGYKVSNTAQLLRATPCVLVWDQFESTRGLLPAEDQAWLERFLEKLRGGKTRVLIISRGEEAWLDETLCTRLRLGGLQGEERWSFRADPMTQDVVALMDALEGHPLMMRMALPHLEDLGAGVLLNALRETPTEPGLPGDAPSAKVMALLRLLEAKLPGELRSLLVPLGLHERFAESADIVRMGTSVPGSGDSEQVERLFGLLEVAGLVSQHTQGVHALQPVLTRYLRTIASGNREAWERAFVERMGQVASRVKLESRSEQRDPFFLHHANFHRALELAQAHGMAASVSELTQALTRYALNRADLIVAERLATDLAEWASSRDEEVRAVAFHLLGSVAHARWNLEAAETWFHKSLVIEEKRGNERGAGDTCHQLGEVAWKRRNLEAAETWFRKSLALMEKQGDKHGTASTCHQLGRAAEKRRDFEAAETWFLKALAFEEKQGKESSAVAAYRQFGHAAREQQDFDAAETWYLKALALEETQGYAHDSFSTYHRLADLAKEKQDFQVAETWLLKALALEEQRLDTASLCGTCFWLGGVAMKLGNFEAAETWYLKALALEVARGGRHGEHGELKLYDSLRDLAEKRRDFEAAEAWHRKALARKKERSVEQDVAHTYHSLGGSAEHTRHDFEAAETWYRKALALAEERGDESLAADVYDSLGNLARRRKDLEAAEAWYLKSLAFREKQGDPYGTVFICHELGRVARTRRDLAAAETWLRKALALEETRGNMYDDETYTLLAGVAEEQQDFEAAEAWCLKALALAEQKGDEDTAAFLCHQLGRVVWAQRDLEAAEAWYLRSLALDELRGEERTLANTSYQLGRLAHEQRNFEAAEAWYRKSVALDERLGRERDAAITSAQLGTVARKRRNFAAAQTWYRKALALYQKQGDEQETARMYAQLARLARRRHDFAAAEAWYLQLLAIREKQGNVKAAVRACDRLAELAEERQDFAAAETWLLKVLALEEKQGNEHDAAITCADLGRVALDREDFESAQTWYLKSLALNEKQGDENAVANTCFKLGRIARERQDFAGAEAWYLKALAINEKLGNEANVAAVCHQLGAVAQAQRELEAARSWYLKSLAIREKPGKRRGAAGTCHQLGILEMGRGLVEEAASWFVQAATGFVRDRAPARLEETNDAFVRLLTETSEALRPRLRAMWASANLPPLRETDT</sequence>
<dbReference type="InterPro" id="IPR024983">
    <property type="entry name" value="CHAT_dom"/>
</dbReference>
<dbReference type="InterPro" id="IPR019734">
    <property type="entry name" value="TPR_rpt"/>
</dbReference>
<dbReference type="Pfam" id="PF13181">
    <property type="entry name" value="TPR_8"/>
    <property type="match status" value="2"/>
</dbReference>
<dbReference type="Pfam" id="PF13424">
    <property type="entry name" value="TPR_12"/>
    <property type="match status" value="5"/>
</dbReference>
<dbReference type="PANTHER" id="PTHR10098:SF108">
    <property type="entry name" value="TETRATRICOPEPTIDE REPEAT PROTEIN 28"/>
    <property type="match status" value="1"/>
</dbReference>
<name>A0ABX7NUT3_9BACT</name>
<feature type="repeat" description="TPR" evidence="1">
    <location>
        <begin position="1317"/>
        <end position="1350"/>
    </location>
</feature>
<accession>A0ABX7NUT3</accession>
<proteinExistence type="predicted"/>
<dbReference type="Gene3D" id="1.25.40.10">
    <property type="entry name" value="Tetratricopeptide repeat domain"/>
    <property type="match status" value="6"/>
</dbReference>